<dbReference type="AlphaFoldDB" id="A0ABD1J5M8"/>
<evidence type="ECO:0000259" key="12">
    <source>
        <dbReference type="PROSITE" id="PS50835"/>
    </source>
</evidence>
<evidence type="ECO:0000256" key="2">
    <source>
        <dbReference type="ARBA" id="ARBA00022475"/>
    </source>
</evidence>
<feature type="domain" description="Ig-like" evidence="12">
    <location>
        <begin position="128"/>
        <end position="224"/>
    </location>
</feature>
<dbReference type="Proteomes" id="UP001591681">
    <property type="component" value="Unassembled WGS sequence"/>
</dbReference>
<keyword evidence="5" id="KW-1133">Transmembrane helix</keyword>
<proteinExistence type="predicted"/>
<evidence type="ECO:0000256" key="5">
    <source>
        <dbReference type="ARBA" id="ARBA00022989"/>
    </source>
</evidence>
<dbReference type="GO" id="GO:0005886">
    <property type="term" value="C:plasma membrane"/>
    <property type="evidence" value="ECO:0007669"/>
    <property type="project" value="UniProtKB-SubCell"/>
</dbReference>
<dbReference type="Gene3D" id="2.60.40.10">
    <property type="entry name" value="Immunoglobulins"/>
    <property type="match status" value="1"/>
</dbReference>
<dbReference type="SUPFAM" id="SSF48726">
    <property type="entry name" value="Immunoglobulin"/>
    <property type="match status" value="1"/>
</dbReference>
<reference evidence="13 14" key="1">
    <citation type="submission" date="2024-09" db="EMBL/GenBank/DDBJ databases">
        <title>A chromosome-level genome assembly of Gray's grenadier anchovy, Coilia grayii.</title>
        <authorList>
            <person name="Fu Z."/>
        </authorList>
    </citation>
    <scope>NUCLEOTIDE SEQUENCE [LARGE SCALE GENOMIC DNA]</scope>
    <source>
        <strain evidence="13">G4</strain>
        <tissue evidence="13">Muscle</tissue>
    </source>
</reference>
<sequence length="425" mass="47935">MEVNVPSVLFLTFILSTCPSASCVKTKTAILHEKVALTCEKFCQGTRTWTLNDEQQVAKCEGDRCEYADGFENIRISNESSEGRMSLDLSLNPVEFNDQGFYTGNCDNHNCFYQLQVLAPEIVNAFTGDNVTLPCYAVTKKRNTKHYTNLYILWEKNVEKNGEMVLQLKDGTLTYGLIPENRGLIFKDGFKGGDLSLHLFNVRPSDEGIYQCHYSERIEKETFQGVPNSVWLRVQARTFEVKDGDPLKVPVTIVDPVDVTFRVRDGAPEETVCTLSRSQPQCATKHDGRFAVEDATLTFTQVSLPHSGVYFLSNKKTGEVLYIVSVTAAAKESWIRLCPPTLIFVVILHIISCISYPCLRTRFWNLHGFMATWLQQRERRNASKPDETVTYTQVRASVGDVKVSVQVSEEDEESGKTLSTIPVFE</sequence>
<dbReference type="InterPro" id="IPR013106">
    <property type="entry name" value="Ig_V-set"/>
</dbReference>
<keyword evidence="3" id="KW-0812">Transmembrane</keyword>
<name>A0ABD1J5M8_9TELE</name>
<keyword evidence="8" id="KW-0675">Receptor</keyword>
<protein>
    <recommendedName>
        <fullName evidence="12">Ig-like domain-containing protein</fullName>
    </recommendedName>
</protein>
<feature type="chain" id="PRO_5044798468" description="Ig-like domain-containing protein" evidence="11">
    <location>
        <begin position="24"/>
        <end position="425"/>
    </location>
</feature>
<feature type="signal peptide" evidence="11">
    <location>
        <begin position="1"/>
        <end position="23"/>
    </location>
</feature>
<keyword evidence="6" id="KW-0472">Membrane</keyword>
<dbReference type="PANTHER" id="PTHR25466">
    <property type="entry name" value="T-LYMPHOCYTE ACTIVATION ANTIGEN"/>
    <property type="match status" value="1"/>
</dbReference>
<gene>
    <name evidence="13" type="ORF">ACEWY4_022307</name>
</gene>
<dbReference type="InterPro" id="IPR036179">
    <property type="entry name" value="Ig-like_dom_sf"/>
</dbReference>
<evidence type="ECO:0000256" key="1">
    <source>
        <dbReference type="ARBA" id="ARBA00004251"/>
    </source>
</evidence>
<dbReference type="InterPro" id="IPR007110">
    <property type="entry name" value="Ig-like_dom"/>
</dbReference>
<dbReference type="PROSITE" id="PS50835">
    <property type="entry name" value="IG_LIKE"/>
    <property type="match status" value="1"/>
</dbReference>
<keyword evidence="10" id="KW-0393">Immunoglobulin domain</keyword>
<evidence type="ECO:0000256" key="3">
    <source>
        <dbReference type="ARBA" id="ARBA00022692"/>
    </source>
</evidence>
<dbReference type="InterPro" id="IPR003599">
    <property type="entry name" value="Ig_sub"/>
</dbReference>
<dbReference type="InterPro" id="IPR013783">
    <property type="entry name" value="Ig-like_fold"/>
</dbReference>
<dbReference type="Pfam" id="PF07686">
    <property type="entry name" value="V-set"/>
    <property type="match status" value="1"/>
</dbReference>
<keyword evidence="4 11" id="KW-0732">Signal</keyword>
<evidence type="ECO:0000313" key="14">
    <source>
        <dbReference type="Proteomes" id="UP001591681"/>
    </source>
</evidence>
<keyword evidence="14" id="KW-1185">Reference proteome</keyword>
<dbReference type="PANTHER" id="PTHR25466:SF11">
    <property type="entry name" value="GALECTIN 17-RELATED"/>
    <property type="match status" value="1"/>
</dbReference>
<evidence type="ECO:0000256" key="4">
    <source>
        <dbReference type="ARBA" id="ARBA00022729"/>
    </source>
</evidence>
<dbReference type="InterPro" id="IPR051713">
    <property type="entry name" value="T-cell_Activation_Regulation"/>
</dbReference>
<keyword evidence="7" id="KW-1015">Disulfide bond</keyword>
<dbReference type="EMBL" id="JBHFQA010000019">
    <property type="protein sequence ID" value="KAL2082489.1"/>
    <property type="molecule type" value="Genomic_DNA"/>
</dbReference>
<evidence type="ECO:0000256" key="10">
    <source>
        <dbReference type="ARBA" id="ARBA00023319"/>
    </source>
</evidence>
<evidence type="ECO:0000313" key="13">
    <source>
        <dbReference type="EMBL" id="KAL2082489.1"/>
    </source>
</evidence>
<accession>A0ABD1J5M8</accession>
<evidence type="ECO:0000256" key="7">
    <source>
        <dbReference type="ARBA" id="ARBA00023157"/>
    </source>
</evidence>
<evidence type="ECO:0000256" key="11">
    <source>
        <dbReference type="SAM" id="SignalP"/>
    </source>
</evidence>
<dbReference type="SMART" id="SM00409">
    <property type="entry name" value="IG"/>
    <property type="match status" value="2"/>
</dbReference>
<comment type="caution">
    <text evidence="13">The sequence shown here is derived from an EMBL/GenBank/DDBJ whole genome shotgun (WGS) entry which is preliminary data.</text>
</comment>
<evidence type="ECO:0000256" key="8">
    <source>
        <dbReference type="ARBA" id="ARBA00023170"/>
    </source>
</evidence>
<evidence type="ECO:0000256" key="9">
    <source>
        <dbReference type="ARBA" id="ARBA00023180"/>
    </source>
</evidence>
<comment type="subcellular location">
    <subcellularLocation>
        <location evidence="1">Cell membrane</location>
        <topology evidence="1">Single-pass type I membrane protein</topology>
    </subcellularLocation>
</comment>
<organism evidence="13 14">
    <name type="scientific">Coilia grayii</name>
    <name type="common">Gray's grenadier anchovy</name>
    <dbReference type="NCBI Taxonomy" id="363190"/>
    <lineage>
        <taxon>Eukaryota</taxon>
        <taxon>Metazoa</taxon>
        <taxon>Chordata</taxon>
        <taxon>Craniata</taxon>
        <taxon>Vertebrata</taxon>
        <taxon>Euteleostomi</taxon>
        <taxon>Actinopterygii</taxon>
        <taxon>Neopterygii</taxon>
        <taxon>Teleostei</taxon>
        <taxon>Clupei</taxon>
        <taxon>Clupeiformes</taxon>
        <taxon>Clupeoidei</taxon>
        <taxon>Engraulidae</taxon>
        <taxon>Coilinae</taxon>
        <taxon>Coilia</taxon>
    </lineage>
</organism>
<keyword evidence="2" id="KW-1003">Cell membrane</keyword>
<evidence type="ECO:0000256" key="6">
    <source>
        <dbReference type="ARBA" id="ARBA00023136"/>
    </source>
</evidence>
<keyword evidence="9" id="KW-0325">Glycoprotein</keyword>